<dbReference type="Proteomes" id="UP000234412">
    <property type="component" value="Unassembled WGS sequence"/>
</dbReference>
<reference evidence="1 2" key="2">
    <citation type="submission" date="2018-01" db="EMBL/GenBank/DDBJ databases">
        <title>Genomic study of Klebsiella pneumoniae.</title>
        <authorList>
            <person name="Yang Y."/>
            <person name="Bicalho R."/>
        </authorList>
    </citation>
    <scope>NUCLEOTIDE SEQUENCE [LARGE SCALE GENOMIC DNA]</scope>
    <source>
        <strain evidence="1 2">A8</strain>
    </source>
</reference>
<dbReference type="GO" id="GO:0002143">
    <property type="term" value="P:tRNA wobble position uridine thiolation"/>
    <property type="evidence" value="ECO:0007669"/>
    <property type="project" value="TreeGrafter"/>
</dbReference>
<dbReference type="EMBL" id="PIDP01001609">
    <property type="protein sequence ID" value="PLM90631.1"/>
    <property type="molecule type" value="Genomic_DNA"/>
</dbReference>
<evidence type="ECO:0000313" key="1">
    <source>
        <dbReference type="EMBL" id="PLM90631.1"/>
    </source>
</evidence>
<dbReference type="EC" id="2.8.1.-" evidence="1"/>
<keyword evidence="1" id="KW-0808">Transferase</keyword>
<feature type="non-terminal residue" evidence="1">
    <location>
        <position position="49"/>
    </location>
</feature>
<dbReference type="Pfam" id="PF03054">
    <property type="entry name" value="tRNA_Me_trans"/>
    <property type="match status" value="1"/>
</dbReference>
<comment type="caution">
    <text evidence="1">The sequence shown here is derived from an EMBL/GenBank/DDBJ whole genome shotgun (WGS) entry which is preliminary data.</text>
</comment>
<dbReference type="AlphaFoldDB" id="A0A2N4YSS8"/>
<organism evidence="1 2">
    <name type="scientific">Klebsiella variicola</name>
    <dbReference type="NCBI Taxonomy" id="244366"/>
    <lineage>
        <taxon>Bacteria</taxon>
        <taxon>Pseudomonadati</taxon>
        <taxon>Pseudomonadota</taxon>
        <taxon>Gammaproteobacteria</taxon>
        <taxon>Enterobacterales</taxon>
        <taxon>Enterobacteriaceae</taxon>
        <taxon>Klebsiella/Raoultella group</taxon>
        <taxon>Klebsiella</taxon>
        <taxon>Klebsiella pneumoniae complex</taxon>
    </lineage>
</organism>
<sequence>MSESQKKVIVGMSGGVDSSVSAYLLLQQGYKVEGLFMKNWEEDDGEEYC</sequence>
<dbReference type="InterPro" id="IPR014729">
    <property type="entry name" value="Rossmann-like_a/b/a_fold"/>
</dbReference>
<dbReference type="PANTHER" id="PTHR11933:SF5">
    <property type="entry name" value="MITOCHONDRIAL TRNA-SPECIFIC 2-THIOURIDYLASE 1"/>
    <property type="match status" value="1"/>
</dbReference>
<gene>
    <name evidence="1" type="primary">mnmA</name>
    <name evidence="1" type="ORF">CWN47_29910</name>
</gene>
<dbReference type="GO" id="GO:0016740">
    <property type="term" value="F:transferase activity"/>
    <property type="evidence" value="ECO:0007669"/>
    <property type="project" value="UniProtKB-KW"/>
</dbReference>
<protein>
    <submittedName>
        <fullName evidence="1">tRNA 2-thiouridine(34) synthase MnmA</fullName>
        <ecNumber evidence="1">2.8.1.-</ecNumber>
    </submittedName>
</protein>
<evidence type="ECO:0000313" key="2">
    <source>
        <dbReference type="Proteomes" id="UP000234412"/>
    </source>
</evidence>
<reference evidence="1 2" key="1">
    <citation type="submission" date="2017-11" db="EMBL/GenBank/DDBJ databases">
        <authorList>
            <person name="Han C.G."/>
        </authorList>
    </citation>
    <scope>NUCLEOTIDE SEQUENCE [LARGE SCALE GENOMIC DNA]</scope>
    <source>
        <strain evidence="1 2">A8</strain>
    </source>
</reference>
<proteinExistence type="predicted"/>
<dbReference type="PANTHER" id="PTHR11933">
    <property type="entry name" value="TRNA 5-METHYLAMINOMETHYL-2-THIOURIDYLATE -METHYLTRANSFERASE"/>
    <property type="match status" value="1"/>
</dbReference>
<dbReference type="SUPFAM" id="SSF52402">
    <property type="entry name" value="Adenine nucleotide alpha hydrolases-like"/>
    <property type="match status" value="1"/>
</dbReference>
<name>A0A2N4YSS8_KLEVA</name>
<dbReference type="Gene3D" id="3.40.50.620">
    <property type="entry name" value="HUPs"/>
    <property type="match status" value="1"/>
</dbReference>
<accession>A0A2N4YSS8</accession>